<dbReference type="PATRIC" id="fig|1679444.3.peg.2281"/>
<dbReference type="GO" id="GO:0016791">
    <property type="term" value="F:phosphatase activity"/>
    <property type="evidence" value="ECO:0007669"/>
    <property type="project" value="TreeGrafter"/>
</dbReference>
<protein>
    <submittedName>
        <fullName evidence="5">Stage ii sporulation protein e (Spoiie)</fullName>
    </submittedName>
</protein>
<dbReference type="Pfam" id="PF08448">
    <property type="entry name" value="PAS_4"/>
    <property type="match status" value="1"/>
</dbReference>
<accession>A0A1C7PHM7</accession>
<dbReference type="PANTHER" id="PTHR43156:SF2">
    <property type="entry name" value="STAGE II SPORULATION PROTEIN E"/>
    <property type="match status" value="1"/>
</dbReference>
<evidence type="ECO:0000259" key="3">
    <source>
        <dbReference type="PROSITE" id="PS50112"/>
    </source>
</evidence>
<keyword evidence="6" id="KW-1185">Reference proteome</keyword>
<evidence type="ECO:0000313" key="5">
    <source>
        <dbReference type="EMBL" id="SEH74917.1"/>
    </source>
</evidence>
<dbReference type="OrthoDB" id="9763484at2"/>
<proteinExistence type="predicted"/>
<evidence type="ECO:0000256" key="2">
    <source>
        <dbReference type="SAM" id="Coils"/>
    </source>
</evidence>
<dbReference type="CDD" id="cd00130">
    <property type="entry name" value="PAS"/>
    <property type="match status" value="2"/>
</dbReference>
<organism evidence="5 6">
    <name type="scientific">Akkermansia glycaniphila</name>
    <dbReference type="NCBI Taxonomy" id="1679444"/>
    <lineage>
        <taxon>Bacteria</taxon>
        <taxon>Pseudomonadati</taxon>
        <taxon>Verrucomicrobiota</taxon>
        <taxon>Verrucomicrobiia</taxon>
        <taxon>Verrucomicrobiales</taxon>
        <taxon>Akkermansiaceae</taxon>
        <taxon>Akkermansia</taxon>
    </lineage>
</organism>
<evidence type="ECO:0000259" key="4">
    <source>
        <dbReference type="PROSITE" id="PS50113"/>
    </source>
</evidence>
<gene>
    <name evidence="5" type="ORF">PYTT_0428</name>
</gene>
<dbReference type="PANTHER" id="PTHR43156">
    <property type="entry name" value="STAGE II SPORULATION PROTEIN E-RELATED"/>
    <property type="match status" value="1"/>
</dbReference>
<dbReference type="InterPro" id="IPR013656">
    <property type="entry name" value="PAS_4"/>
</dbReference>
<dbReference type="SUPFAM" id="SSF81606">
    <property type="entry name" value="PP2C-like"/>
    <property type="match status" value="1"/>
</dbReference>
<dbReference type="SUPFAM" id="SSF55785">
    <property type="entry name" value="PYP-like sensor domain (PAS domain)"/>
    <property type="match status" value="2"/>
</dbReference>
<dbReference type="Gene3D" id="3.60.40.10">
    <property type="entry name" value="PPM-type phosphatase domain"/>
    <property type="match status" value="1"/>
</dbReference>
<dbReference type="InterPro" id="IPR000014">
    <property type="entry name" value="PAS"/>
</dbReference>
<dbReference type="KEGG" id="agl:PYTT_0428"/>
<sequence length="552" mass="62258">MDSEGYRKTAPDVFNWDTVQLALKAAEEGVYCWEIDKEVIHYTDRCLTMMGLHHHEVAPNIFTNPEQTIHPEDLSFFRHELQRYLNGHTHLPMRIEIRLLSQTSRAWRWIRVNGLADRDEHHRPTRLVGVWVDISRRKTSDQRAQEERDLFRTLIEHIPDNIYFKNRESRFVMANSATARKLGVSTPSDLIGMKDEHFFGKEMSDISRREELEIMETGRPFSSRIHHEVWKDKEETWSQITKFPWYDREGHLKGIVGISSDVTKLVQAEQKAQMAADILDRRNQALEKEVDLAREIQLSLLPYSIPSRAWQTPDTPSRLRSANFHHIFAPSEGVAGDCFEVFSVGDTGVGAMICDVMGHGIRAALIASMLRGLMEQLSGLGSDPAQFLASLNRQLTRILVRANVTMFASAMYAYMDLSTGTLTLSSAGHPAPILLSPEGKATMPALPRSMALGLLETTLYHNTELHLESGSKLMLYTDGLTEAANKEGDELGAGRVMDELEQLAPQDIKTMILGALKCAGHFTGCSQLSDDICLLGMEYRDDPIPEETPAEA</sequence>
<dbReference type="SMART" id="SM00331">
    <property type="entry name" value="PP2C_SIG"/>
    <property type="match status" value="1"/>
</dbReference>
<dbReference type="InterPro" id="IPR001932">
    <property type="entry name" value="PPM-type_phosphatase-like_dom"/>
</dbReference>
<dbReference type="PROSITE" id="PS50112">
    <property type="entry name" value="PAS"/>
    <property type="match status" value="1"/>
</dbReference>
<dbReference type="InterPro" id="IPR000700">
    <property type="entry name" value="PAS-assoc_C"/>
</dbReference>
<dbReference type="InterPro" id="IPR001610">
    <property type="entry name" value="PAC"/>
</dbReference>
<dbReference type="EMBL" id="LT629973">
    <property type="protein sequence ID" value="SEH74917.1"/>
    <property type="molecule type" value="Genomic_DNA"/>
</dbReference>
<name>A0A1C7PHM7_9BACT</name>
<dbReference type="NCBIfam" id="TIGR00229">
    <property type="entry name" value="sensory_box"/>
    <property type="match status" value="1"/>
</dbReference>
<dbReference type="InterPro" id="IPR013655">
    <property type="entry name" value="PAS_fold_3"/>
</dbReference>
<dbReference type="Proteomes" id="UP000176204">
    <property type="component" value="Chromosome I"/>
</dbReference>
<evidence type="ECO:0000313" key="6">
    <source>
        <dbReference type="Proteomes" id="UP000176204"/>
    </source>
</evidence>
<dbReference type="InterPro" id="IPR036457">
    <property type="entry name" value="PPM-type-like_dom_sf"/>
</dbReference>
<dbReference type="PROSITE" id="PS50113">
    <property type="entry name" value="PAC"/>
    <property type="match status" value="2"/>
</dbReference>
<feature type="domain" description="PAC" evidence="4">
    <location>
        <begin position="93"/>
        <end position="146"/>
    </location>
</feature>
<dbReference type="InterPro" id="IPR035965">
    <property type="entry name" value="PAS-like_dom_sf"/>
</dbReference>
<dbReference type="AlphaFoldDB" id="A0A1C7PHM7"/>
<dbReference type="RefSeq" id="WP_067773848.1">
    <property type="nucleotide sequence ID" value="NZ_LIGX01000014.1"/>
</dbReference>
<dbReference type="Pfam" id="PF08447">
    <property type="entry name" value="PAS_3"/>
    <property type="match status" value="1"/>
</dbReference>
<dbReference type="Pfam" id="PF07228">
    <property type="entry name" value="SpoIIE"/>
    <property type="match status" value="1"/>
</dbReference>
<feature type="domain" description="PAS" evidence="3">
    <location>
        <begin position="15"/>
        <end position="88"/>
    </location>
</feature>
<dbReference type="InterPro" id="IPR052016">
    <property type="entry name" value="Bact_Sigma-Reg"/>
</dbReference>
<feature type="domain" description="PAC" evidence="4">
    <location>
        <begin position="219"/>
        <end position="274"/>
    </location>
</feature>
<feature type="coiled-coil region" evidence="2">
    <location>
        <begin position="269"/>
        <end position="296"/>
    </location>
</feature>
<dbReference type="STRING" id="1679444.PYTT_0428"/>
<keyword evidence="1" id="KW-0378">Hydrolase</keyword>
<reference evidence="6" key="1">
    <citation type="submission" date="2016-09" db="EMBL/GenBank/DDBJ databases">
        <authorList>
            <person name="Koehorst J."/>
        </authorList>
    </citation>
    <scope>NUCLEOTIDE SEQUENCE [LARGE SCALE GENOMIC DNA]</scope>
</reference>
<dbReference type="SMART" id="SM00091">
    <property type="entry name" value="PAS"/>
    <property type="match status" value="2"/>
</dbReference>
<keyword evidence="2" id="KW-0175">Coiled coil</keyword>
<evidence type="ECO:0000256" key="1">
    <source>
        <dbReference type="ARBA" id="ARBA00022801"/>
    </source>
</evidence>
<dbReference type="SMART" id="SM00086">
    <property type="entry name" value="PAC"/>
    <property type="match status" value="2"/>
</dbReference>
<dbReference type="Gene3D" id="3.30.450.20">
    <property type="entry name" value="PAS domain"/>
    <property type="match status" value="2"/>
</dbReference>